<organism evidence="2 3">
    <name type="scientific">Acetanaerobacterium elongatum</name>
    <dbReference type="NCBI Taxonomy" id="258515"/>
    <lineage>
        <taxon>Bacteria</taxon>
        <taxon>Bacillati</taxon>
        <taxon>Bacillota</taxon>
        <taxon>Clostridia</taxon>
        <taxon>Eubacteriales</taxon>
        <taxon>Oscillospiraceae</taxon>
        <taxon>Acetanaerobacterium</taxon>
    </lineage>
</organism>
<evidence type="ECO:0000313" key="3">
    <source>
        <dbReference type="Proteomes" id="UP000199182"/>
    </source>
</evidence>
<dbReference type="EMBL" id="FNID01000009">
    <property type="protein sequence ID" value="SDN00028.1"/>
    <property type="molecule type" value="Genomic_DNA"/>
</dbReference>
<sequence>MTPVTAMKRKKNRSLKEKYPSSEPCSCEICRSYCARPGWWTVEEAAQAIRAGYGGRMMLEIAPDMTFGVLSPAFKGCEGNFALQEYANNGCNFMRNGLCELHGTGFEPLECLFCHHERKGLGQKCHEDIEKDWNSAAGKRLVNRWVNTNL</sequence>
<proteinExistence type="predicted"/>
<feature type="region of interest" description="Disordered" evidence="1">
    <location>
        <begin position="1"/>
        <end position="23"/>
    </location>
</feature>
<name>A0A1G9XT95_9FIRM</name>
<reference evidence="2 3" key="1">
    <citation type="submission" date="2016-10" db="EMBL/GenBank/DDBJ databases">
        <authorList>
            <person name="de Groot N.N."/>
        </authorList>
    </citation>
    <scope>NUCLEOTIDE SEQUENCE [LARGE SCALE GENOMIC DNA]</scope>
    <source>
        <strain evidence="2 3">CGMCC 1.5012</strain>
    </source>
</reference>
<dbReference type="STRING" id="258515.SAMN05192585_10939"/>
<gene>
    <name evidence="2" type="ORF">SAMN05192585_10939</name>
</gene>
<accession>A0A1G9XT95</accession>
<evidence type="ECO:0000256" key="1">
    <source>
        <dbReference type="SAM" id="MobiDB-lite"/>
    </source>
</evidence>
<dbReference type="AlphaFoldDB" id="A0A1G9XT95"/>
<keyword evidence="3" id="KW-1185">Reference proteome</keyword>
<dbReference type="Proteomes" id="UP000199182">
    <property type="component" value="Unassembled WGS sequence"/>
</dbReference>
<protein>
    <submittedName>
        <fullName evidence="2">Uncharacterized protein</fullName>
    </submittedName>
</protein>
<evidence type="ECO:0000313" key="2">
    <source>
        <dbReference type="EMBL" id="SDN00028.1"/>
    </source>
</evidence>